<name>A0A645AT00_9ZZZZ</name>
<dbReference type="CDD" id="cd00221">
    <property type="entry name" value="Vsr"/>
    <property type="match status" value="1"/>
</dbReference>
<keyword evidence="1" id="KW-0540">Nuclease</keyword>
<evidence type="ECO:0000256" key="3">
    <source>
        <dbReference type="ARBA" id="ARBA00022763"/>
    </source>
</evidence>
<keyword evidence="2" id="KW-0255">Endonuclease</keyword>
<organism evidence="7">
    <name type="scientific">bioreactor metagenome</name>
    <dbReference type="NCBI Taxonomy" id="1076179"/>
    <lineage>
        <taxon>unclassified sequences</taxon>
        <taxon>metagenomes</taxon>
        <taxon>ecological metagenomes</taxon>
    </lineage>
</organism>
<dbReference type="GO" id="GO:0016787">
    <property type="term" value="F:hydrolase activity"/>
    <property type="evidence" value="ECO:0007669"/>
    <property type="project" value="UniProtKB-KW"/>
</dbReference>
<dbReference type="InterPro" id="IPR011335">
    <property type="entry name" value="Restrct_endonuc-II-like"/>
</dbReference>
<evidence type="ECO:0000256" key="2">
    <source>
        <dbReference type="ARBA" id="ARBA00022759"/>
    </source>
</evidence>
<comment type="caution">
    <text evidence="7">The sequence shown here is derived from an EMBL/GenBank/DDBJ whole genome shotgun (WGS) entry which is preliminary data.</text>
</comment>
<dbReference type="NCBIfam" id="TIGR00632">
    <property type="entry name" value="vsr"/>
    <property type="match status" value="1"/>
</dbReference>
<protein>
    <recommendedName>
        <fullName evidence="6">DUF559 domain-containing protein</fullName>
    </recommendedName>
</protein>
<feature type="domain" description="DUF559" evidence="6">
    <location>
        <begin position="93"/>
        <end position="133"/>
    </location>
</feature>
<dbReference type="Gene3D" id="3.40.960.10">
    <property type="entry name" value="VSR Endonuclease"/>
    <property type="match status" value="1"/>
</dbReference>
<reference evidence="7" key="1">
    <citation type="submission" date="2019-08" db="EMBL/GenBank/DDBJ databases">
        <authorList>
            <person name="Kucharzyk K."/>
            <person name="Murdoch R.W."/>
            <person name="Higgins S."/>
            <person name="Loffler F."/>
        </authorList>
    </citation>
    <scope>NUCLEOTIDE SEQUENCE</scope>
</reference>
<dbReference type="GO" id="GO:0006298">
    <property type="term" value="P:mismatch repair"/>
    <property type="evidence" value="ECO:0007669"/>
    <property type="project" value="InterPro"/>
</dbReference>
<dbReference type="Pfam" id="PF04480">
    <property type="entry name" value="DUF559"/>
    <property type="match status" value="1"/>
</dbReference>
<dbReference type="EMBL" id="VSSQ01015657">
    <property type="protein sequence ID" value="MPM56240.1"/>
    <property type="molecule type" value="Genomic_DNA"/>
</dbReference>
<dbReference type="PIRSF" id="PIRSF018267">
    <property type="entry name" value="VSR_endonuc"/>
    <property type="match status" value="1"/>
</dbReference>
<proteinExistence type="predicted"/>
<dbReference type="Pfam" id="PF03852">
    <property type="entry name" value="Vsr"/>
    <property type="match status" value="1"/>
</dbReference>
<dbReference type="GO" id="GO:0004519">
    <property type="term" value="F:endonuclease activity"/>
    <property type="evidence" value="ECO:0007669"/>
    <property type="project" value="UniProtKB-KW"/>
</dbReference>
<evidence type="ECO:0000313" key="7">
    <source>
        <dbReference type="EMBL" id="MPM56240.1"/>
    </source>
</evidence>
<evidence type="ECO:0000256" key="1">
    <source>
        <dbReference type="ARBA" id="ARBA00022722"/>
    </source>
</evidence>
<dbReference type="InterPro" id="IPR007569">
    <property type="entry name" value="DUF559"/>
</dbReference>
<evidence type="ECO:0000256" key="4">
    <source>
        <dbReference type="ARBA" id="ARBA00022801"/>
    </source>
</evidence>
<evidence type="ECO:0000256" key="5">
    <source>
        <dbReference type="ARBA" id="ARBA00023204"/>
    </source>
</evidence>
<dbReference type="InterPro" id="IPR004603">
    <property type="entry name" value="DNA_mismatch_endonuc_vsr"/>
</dbReference>
<dbReference type="SUPFAM" id="SSF52980">
    <property type="entry name" value="Restriction endonuclease-like"/>
    <property type="match status" value="1"/>
</dbReference>
<accession>A0A645AT00</accession>
<evidence type="ECO:0000259" key="6">
    <source>
        <dbReference type="Pfam" id="PF04480"/>
    </source>
</evidence>
<dbReference type="AlphaFoldDB" id="A0A645AT00"/>
<keyword evidence="4" id="KW-0378">Hydrolase</keyword>
<sequence length="142" mass="17138">MEKRTSDQISYNMKQVKNKDTKIELLLRKELWQRGLRYRKNIKEIIGKPDIAFIGKKVAVFCDSEFWHGYNWDNRKHDFKTHQEFWIPKIERNIERDKEVTKCLTDLGWTVLRFWGKDIQKNLMYCADIIEKAVNESNGKNI</sequence>
<gene>
    <name evidence="7" type="ORF">SDC9_103042</name>
</gene>
<keyword evidence="3" id="KW-0227">DNA damage</keyword>
<keyword evidence="5" id="KW-0234">DNA repair</keyword>